<dbReference type="PANTHER" id="PTHR48100">
    <property type="entry name" value="BROAD-SPECIFICITY PHOSPHATASE YOR283W-RELATED"/>
    <property type="match status" value="1"/>
</dbReference>
<dbReference type="Gene3D" id="3.40.50.1240">
    <property type="entry name" value="Phosphoglycerate mutase-like"/>
    <property type="match status" value="1"/>
</dbReference>
<sequence length="202" mass="23029">MTMIHLVRHAQVNNPTGILYGRLPNYRITESGECDARRVADFFSSRKVSALYASPLLRTQLSAKPISEALNLEIKTDNRLIEPYSYFEGKIVSGSNSALRSPRYWHLLRNPVRPSWGEPYESILSRMLSIISEAKDSEHDVVMVTHQLPIWIVHLHQLAKPLFHNPKTRRCTVSSITSFEYRDDSLVEAGYVECGLKCATNK</sequence>
<dbReference type="InterPro" id="IPR050275">
    <property type="entry name" value="PGM_Phosphatase"/>
</dbReference>
<reference evidence="1 2" key="1">
    <citation type="journal article" date="2003" name="Genome Res.">
        <title>Tropheryma whipplei twist: a human pathogenic Actinobacteria with a reduced genome.</title>
        <authorList>
            <person name="Raoult D."/>
            <person name="Ogata H."/>
            <person name="Audic S."/>
            <person name="Robert C."/>
            <person name="Suhre K."/>
            <person name="Drancourt M."/>
            <person name="Claverie J.-M."/>
        </authorList>
    </citation>
    <scope>NUCLEOTIDE SEQUENCE [LARGE SCALE GENOMIC DNA]</scope>
    <source>
        <strain evidence="1 2">Twist</strain>
    </source>
</reference>
<dbReference type="GO" id="GO:0016791">
    <property type="term" value="F:phosphatase activity"/>
    <property type="evidence" value="ECO:0007669"/>
    <property type="project" value="TreeGrafter"/>
</dbReference>
<protein>
    <submittedName>
        <fullName evidence="1">Phosphoglycerate mutase</fullName>
    </submittedName>
</protein>
<dbReference type="GO" id="GO:0005737">
    <property type="term" value="C:cytoplasm"/>
    <property type="evidence" value="ECO:0007669"/>
    <property type="project" value="TreeGrafter"/>
</dbReference>
<evidence type="ECO:0000313" key="2">
    <source>
        <dbReference type="Proteomes" id="UP000002200"/>
    </source>
</evidence>
<evidence type="ECO:0000313" key="1">
    <source>
        <dbReference type="EMBL" id="AAO44852.1"/>
    </source>
</evidence>
<proteinExistence type="predicted"/>
<dbReference type="InterPro" id="IPR013078">
    <property type="entry name" value="His_Pase_superF_clade-1"/>
</dbReference>
<dbReference type="Proteomes" id="UP000002200">
    <property type="component" value="Chromosome"/>
</dbReference>
<dbReference type="SMART" id="SM00855">
    <property type="entry name" value="PGAM"/>
    <property type="match status" value="1"/>
</dbReference>
<dbReference type="eggNOG" id="COG0406">
    <property type="taxonomic scope" value="Bacteria"/>
</dbReference>
<dbReference type="OrthoDB" id="3215466at2"/>
<dbReference type="KEGG" id="twh:TWT_755"/>
<dbReference type="Pfam" id="PF00300">
    <property type="entry name" value="His_Phos_1"/>
    <property type="match status" value="1"/>
</dbReference>
<name>Q83MP8_TROWT</name>
<dbReference type="STRING" id="203267.TWT_755"/>
<dbReference type="CDD" id="cd07067">
    <property type="entry name" value="HP_PGM_like"/>
    <property type="match status" value="1"/>
</dbReference>
<organism evidence="1 2">
    <name type="scientific">Tropheryma whipplei (strain Twist)</name>
    <name type="common">Whipple's bacillus</name>
    <dbReference type="NCBI Taxonomy" id="203267"/>
    <lineage>
        <taxon>Bacteria</taxon>
        <taxon>Bacillati</taxon>
        <taxon>Actinomycetota</taxon>
        <taxon>Actinomycetes</taxon>
        <taxon>Micrococcales</taxon>
        <taxon>Tropherymataceae</taxon>
        <taxon>Tropheryma</taxon>
    </lineage>
</organism>
<dbReference type="PANTHER" id="PTHR48100:SF51">
    <property type="entry name" value="PHOSPHOGLYCERATE MUTASE"/>
    <property type="match status" value="1"/>
</dbReference>
<dbReference type="SUPFAM" id="SSF53254">
    <property type="entry name" value="Phosphoglycerate mutase-like"/>
    <property type="match status" value="1"/>
</dbReference>
<dbReference type="EMBL" id="AE014184">
    <property type="protein sequence ID" value="AAO44852.1"/>
    <property type="molecule type" value="Genomic_DNA"/>
</dbReference>
<keyword evidence="2" id="KW-1185">Reference proteome</keyword>
<accession>Q83MP8</accession>
<dbReference type="InterPro" id="IPR029033">
    <property type="entry name" value="His_PPase_superfam"/>
</dbReference>
<dbReference type="AlphaFoldDB" id="Q83MP8"/>
<dbReference type="HOGENOM" id="CLU_033323_5_1_11"/>
<gene>
    <name evidence="1" type="ordered locus">TWT_755</name>
</gene>